<dbReference type="Proteomes" id="UP000824190">
    <property type="component" value="Unassembled WGS sequence"/>
</dbReference>
<dbReference type="Gene3D" id="3.40.640.10">
    <property type="entry name" value="Type I PLP-dependent aspartate aminotransferase-like (Major domain)"/>
    <property type="match status" value="1"/>
</dbReference>
<dbReference type="EC" id="2.5.1.48" evidence="6"/>
<reference evidence="12" key="2">
    <citation type="submission" date="2021-04" db="EMBL/GenBank/DDBJ databases">
        <authorList>
            <person name="Gilroy R."/>
        </authorList>
    </citation>
    <scope>NUCLEOTIDE SEQUENCE</scope>
    <source>
        <strain evidence="12">CHK32-1732</strain>
    </source>
</reference>
<dbReference type="InterPro" id="IPR015424">
    <property type="entry name" value="PyrdxlP-dep_Trfase"/>
</dbReference>
<evidence type="ECO:0000256" key="4">
    <source>
        <dbReference type="ARBA" id="ARBA00023167"/>
    </source>
</evidence>
<dbReference type="PANTHER" id="PTHR11808:SF15">
    <property type="entry name" value="CYSTATHIONINE GAMMA-LYASE"/>
    <property type="match status" value="1"/>
</dbReference>
<dbReference type="AlphaFoldDB" id="A0A9D1RKT7"/>
<evidence type="ECO:0000256" key="2">
    <source>
        <dbReference type="ARBA" id="ARBA00009077"/>
    </source>
</evidence>
<dbReference type="InterPro" id="IPR015421">
    <property type="entry name" value="PyrdxlP-dep_Trfase_major"/>
</dbReference>
<dbReference type="CDD" id="cd00614">
    <property type="entry name" value="CGS_like"/>
    <property type="match status" value="1"/>
</dbReference>
<comment type="similarity">
    <text evidence="2 10">Belongs to the trans-sulfuration enzymes family.</text>
</comment>
<comment type="cofactor">
    <cofactor evidence="1 10">
        <name>pyridoxal 5'-phosphate</name>
        <dbReference type="ChEBI" id="CHEBI:597326"/>
    </cofactor>
</comment>
<evidence type="ECO:0000256" key="9">
    <source>
        <dbReference type="PIRSR" id="PIRSR001434-2"/>
    </source>
</evidence>
<proteinExistence type="inferred from homology"/>
<evidence type="ECO:0000313" key="12">
    <source>
        <dbReference type="EMBL" id="HIW90171.1"/>
    </source>
</evidence>
<dbReference type="GO" id="GO:0003962">
    <property type="term" value="F:cystathionine gamma-synthase activity"/>
    <property type="evidence" value="ECO:0007669"/>
    <property type="project" value="UniProtKB-EC"/>
</dbReference>
<feature type="region of interest" description="Disordered" evidence="11">
    <location>
        <begin position="1"/>
        <end position="27"/>
    </location>
</feature>
<comment type="catalytic activity">
    <reaction evidence="5">
        <text>O-succinyl-L-homoserine + L-cysteine = L,L-cystathionine + succinate + H(+)</text>
        <dbReference type="Rhea" id="RHEA:20397"/>
        <dbReference type="ChEBI" id="CHEBI:15378"/>
        <dbReference type="ChEBI" id="CHEBI:30031"/>
        <dbReference type="ChEBI" id="CHEBI:35235"/>
        <dbReference type="ChEBI" id="CHEBI:57661"/>
        <dbReference type="ChEBI" id="CHEBI:58161"/>
        <dbReference type="EC" id="2.5.1.48"/>
    </reaction>
</comment>
<dbReference type="FunFam" id="3.90.1150.10:FF:000008">
    <property type="entry name" value="Cystathionine gamma-synthase"/>
    <property type="match status" value="1"/>
</dbReference>
<keyword evidence="4" id="KW-0028">Amino-acid biosynthesis</keyword>
<dbReference type="Pfam" id="PF01053">
    <property type="entry name" value="Cys_Met_Meta_PP"/>
    <property type="match status" value="1"/>
</dbReference>
<dbReference type="InterPro" id="IPR000277">
    <property type="entry name" value="Cys/Met-Metab_PyrdxlP-dep_enz"/>
</dbReference>
<keyword evidence="4" id="KW-0486">Methionine biosynthesis</keyword>
<dbReference type="GO" id="GO:0005737">
    <property type="term" value="C:cytoplasm"/>
    <property type="evidence" value="ECO:0007669"/>
    <property type="project" value="TreeGrafter"/>
</dbReference>
<dbReference type="PANTHER" id="PTHR11808">
    <property type="entry name" value="TRANS-SULFURATION ENZYME FAMILY MEMBER"/>
    <property type="match status" value="1"/>
</dbReference>
<reference evidence="12" key="1">
    <citation type="journal article" date="2021" name="PeerJ">
        <title>Extensive microbial diversity within the chicken gut microbiome revealed by metagenomics and culture.</title>
        <authorList>
            <person name="Gilroy R."/>
            <person name="Ravi A."/>
            <person name="Getino M."/>
            <person name="Pursley I."/>
            <person name="Horton D.L."/>
            <person name="Alikhan N.F."/>
            <person name="Baker D."/>
            <person name="Gharbi K."/>
            <person name="Hall N."/>
            <person name="Watson M."/>
            <person name="Adriaenssens E.M."/>
            <person name="Foster-Nyarko E."/>
            <person name="Jarju S."/>
            <person name="Secka A."/>
            <person name="Antonio M."/>
            <person name="Oren A."/>
            <person name="Chaudhuri R.R."/>
            <person name="La Ragione R."/>
            <person name="Hildebrand F."/>
            <person name="Pallen M.J."/>
        </authorList>
    </citation>
    <scope>NUCLEOTIDE SEQUENCE</scope>
    <source>
        <strain evidence="12">CHK32-1732</strain>
    </source>
</reference>
<dbReference type="GO" id="GO:0019346">
    <property type="term" value="P:transsulfuration"/>
    <property type="evidence" value="ECO:0007669"/>
    <property type="project" value="InterPro"/>
</dbReference>
<dbReference type="NCBIfam" id="NF005871">
    <property type="entry name" value="PRK07811.1"/>
    <property type="match status" value="1"/>
</dbReference>
<gene>
    <name evidence="12" type="ORF">H9870_00665</name>
</gene>
<dbReference type="GO" id="GO:0019343">
    <property type="term" value="P:cysteine biosynthetic process via cystathionine"/>
    <property type="evidence" value="ECO:0007669"/>
    <property type="project" value="TreeGrafter"/>
</dbReference>
<evidence type="ECO:0000256" key="7">
    <source>
        <dbReference type="ARBA" id="ARBA00068008"/>
    </source>
</evidence>
<dbReference type="GO" id="GO:0030170">
    <property type="term" value="F:pyridoxal phosphate binding"/>
    <property type="evidence" value="ECO:0007669"/>
    <property type="project" value="InterPro"/>
</dbReference>
<dbReference type="GO" id="GO:0004123">
    <property type="term" value="F:cystathionine gamma-lyase activity"/>
    <property type="evidence" value="ECO:0007669"/>
    <property type="project" value="TreeGrafter"/>
</dbReference>
<dbReference type="GO" id="GO:0009086">
    <property type="term" value="P:methionine biosynthetic process"/>
    <property type="evidence" value="ECO:0007669"/>
    <property type="project" value="UniProtKB-KW"/>
</dbReference>
<protein>
    <recommendedName>
        <fullName evidence="7">Cystathionine gamma-synthase</fullName>
        <ecNumber evidence="6">2.5.1.48</ecNumber>
    </recommendedName>
    <alternativeName>
        <fullName evidence="8">O-succinylhomoserine (thiol)-lyase</fullName>
    </alternativeName>
</protein>
<evidence type="ECO:0000313" key="13">
    <source>
        <dbReference type="Proteomes" id="UP000824190"/>
    </source>
</evidence>
<feature type="modified residue" description="N6-(pyridoxal phosphate)lysine" evidence="9">
    <location>
        <position position="245"/>
    </location>
</feature>
<dbReference type="Gene3D" id="3.90.1150.10">
    <property type="entry name" value="Aspartate Aminotransferase, domain 1"/>
    <property type="match status" value="1"/>
</dbReference>
<evidence type="ECO:0000256" key="1">
    <source>
        <dbReference type="ARBA" id="ARBA00001933"/>
    </source>
</evidence>
<dbReference type="PIRSF" id="PIRSF001434">
    <property type="entry name" value="CGS"/>
    <property type="match status" value="1"/>
</dbReference>
<evidence type="ECO:0000256" key="6">
    <source>
        <dbReference type="ARBA" id="ARBA00066530"/>
    </source>
</evidence>
<sequence>MTSVDSVDNSAENPAEHESRADAGTAARRAAALAASNRLSDASGRPYGFDTNAIHSGYEPDGQTGAINVPIYASTTYAQDGVAQLRGGFEYSRCGNPTITALEETVAALEGGRFGRAFSSGMAATDTLLRALLKPGEHVILGDDAYGGTFRLLDTTFRDWGVELSVVDTTDTDAIVGALREDTKLVWLETPTNPMLSITDIAATAAALKDAGTTAKLIVDNTFASPYLQRPLELGADVVMHSTTKYIGGHSDVVGGVVVTDDEDLDGELLFLQGGVGAVPSPFDAYLAYRGVKTLGVRMDRHCANAQAVAEFLDSRDEIHTVLYPGLPSHTGHDIAAGQMSGFGAMVSVRFAGGEDAALKFCENTRLICLAESLGGVESLLEHPSKMTHQSAAGSALEVPDDLVRISIGIENIEDLLADLEQALDAL</sequence>
<accession>A0A9D1RKT7</accession>
<dbReference type="SUPFAM" id="SSF53383">
    <property type="entry name" value="PLP-dependent transferases"/>
    <property type="match status" value="1"/>
</dbReference>
<evidence type="ECO:0000256" key="8">
    <source>
        <dbReference type="ARBA" id="ARBA00083849"/>
    </source>
</evidence>
<dbReference type="EMBL" id="DXGC01000007">
    <property type="protein sequence ID" value="HIW90171.1"/>
    <property type="molecule type" value="Genomic_DNA"/>
</dbReference>
<dbReference type="PROSITE" id="PS00868">
    <property type="entry name" value="CYS_MET_METAB_PP"/>
    <property type="match status" value="1"/>
</dbReference>
<organism evidence="12 13">
    <name type="scientific">Candidatus Corynebacterium avicola</name>
    <dbReference type="NCBI Taxonomy" id="2838527"/>
    <lineage>
        <taxon>Bacteria</taxon>
        <taxon>Bacillati</taxon>
        <taxon>Actinomycetota</taxon>
        <taxon>Actinomycetes</taxon>
        <taxon>Mycobacteriales</taxon>
        <taxon>Corynebacteriaceae</taxon>
        <taxon>Corynebacterium</taxon>
    </lineage>
</organism>
<dbReference type="InterPro" id="IPR015422">
    <property type="entry name" value="PyrdxlP-dep_Trfase_small"/>
</dbReference>
<keyword evidence="12" id="KW-0808">Transferase</keyword>
<evidence type="ECO:0000256" key="3">
    <source>
        <dbReference type="ARBA" id="ARBA00022898"/>
    </source>
</evidence>
<feature type="compositionally biased region" description="Polar residues" evidence="11">
    <location>
        <begin position="1"/>
        <end position="12"/>
    </location>
</feature>
<evidence type="ECO:0000256" key="10">
    <source>
        <dbReference type="RuleBase" id="RU362118"/>
    </source>
</evidence>
<name>A0A9D1RKT7_9CORY</name>
<comment type="caution">
    <text evidence="12">The sequence shown here is derived from an EMBL/GenBank/DDBJ whole genome shotgun (WGS) entry which is preliminary data.</text>
</comment>
<keyword evidence="3 9" id="KW-0663">Pyridoxal phosphate</keyword>
<evidence type="ECO:0000256" key="11">
    <source>
        <dbReference type="SAM" id="MobiDB-lite"/>
    </source>
</evidence>
<dbReference type="InterPro" id="IPR054542">
    <property type="entry name" value="Cys_met_metab_PP"/>
</dbReference>
<evidence type="ECO:0000256" key="5">
    <source>
        <dbReference type="ARBA" id="ARBA00051441"/>
    </source>
</evidence>
<dbReference type="FunFam" id="3.40.640.10:FF:000009">
    <property type="entry name" value="Cystathionine gamma-synthase homolog"/>
    <property type="match status" value="1"/>
</dbReference>